<comment type="caution">
    <text evidence="3">The sequence shown here is derived from an EMBL/GenBank/DDBJ whole genome shotgun (WGS) entry which is preliminary data.</text>
</comment>
<dbReference type="SUPFAM" id="SSF117892">
    <property type="entry name" value="Band 7/SPFH domain"/>
    <property type="match status" value="1"/>
</dbReference>
<dbReference type="AlphaFoldDB" id="A0A2M7G362"/>
<evidence type="ECO:0000256" key="1">
    <source>
        <dbReference type="SAM" id="Phobius"/>
    </source>
</evidence>
<feature type="domain" description="Band 7" evidence="2">
    <location>
        <begin position="52"/>
        <end position="216"/>
    </location>
</feature>
<dbReference type="CDD" id="cd03402">
    <property type="entry name" value="SPFH_like_u2"/>
    <property type="match status" value="1"/>
</dbReference>
<proteinExistence type="predicted"/>
<dbReference type="PANTHER" id="PTHR43446">
    <property type="entry name" value="MEMBRANE PROTEIN-RELATED"/>
    <property type="match status" value="1"/>
</dbReference>
<evidence type="ECO:0000313" key="3">
    <source>
        <dbReference type="EMBL" id="PIW16261.1"/>
    </source>
</evidence>
<dbReference type="SMART" id="SM00244">
    <property type="entry name" value="PHB"/>
    <property type="match status" value="1"/>
</dbReference>
<dbReference type="InterPro" id="IPR001107">
    <property type="entry name" value="Band_7"/>
</dbReference>
<sequence>MQRTHDKSAFSLNGYVALIFTVLAVLAGLLLLIVSPVLGGLLFVATIIFGFPGLYSVEPNEARVLNFLGTYTGTVKEAGFWWSNPFAVKKKVSLRVRNFSSEKIKVNDGNGNPIEIAAVVVWKVSSPASALYDVDDYEEFVHIQSETAIRSLCNEYPYDHAENNGLTLRGNPEEVANTLQKELEARLLDAGVKVLEARLSHLAYAQEIAQAMLRRQQAQAVIAARKQIVEGAVGMVEMALRQLSEQKIVELDDERKAQMVNNLMVALVSEQETQPIINAGTLY</sequence>
<keyword evidence="1" id="KW-1133">Transmembrane helix</keyword>
<evidence type="ECO:0000259" key="2">
    <source>
        <dbReference type="SMART" id="SM00244"/>
    </source>
</evidence>
<gene>
    <name evidence="3" type="ORF">COW36_14145</name>
</gene>
<feature type="transmembrane region" description="Helical" evidence="1">
    <location>
        <begin position="40"/>
        <end position="57"/>
    </location>
</feature>
<name>A0A2M7G362_9BACT</name>
<organism evidence="3 4">
    <name type="scientific">bacterium (Candidatus Blackallbacteria) CG17_big_fil_post_rev_8_21_14_2_50_48_46</name>
    <dbReference type="NCBI Taxonomy" id="2014261"/>
    <lineage>
        <taxon>Bacteria</taxon>
        <taxon>Candidatus Blackallbacteria</taxon>
    </lineage>
</organism>
<reference evidence="3 4" key="1">
    <citation type="submission" date="2017-09" db="EMBL/GenBank/DDBJ databases">
        <title>Depth-based differentiation of microbial function through sediment-hosted aquifers and enrichment of novel symbionts in the deep terrestrial subsurface.</title>
        <authorList>
            <person name="Probst A.J."/>
            <person name="Ladd B."/>
            <person name="Jarett J.K."/>
            <person name="Geller-Mcgrath D.E."/>
            <person name="Sieber C.M."/>
            <person name="Emerson J.B."/>
            <person name="Anantharaman K."/>
            <person name="Thomas B.C."/>
            <person name="Malmstrom R."/>
            <person name="Stieglmeier M."/>
            <person name="Klingl A."/>
            <person name="Woyke T."/>
            <person name="Ryan C.M."/>
            <person name="Banfield J.F."/>
        </authorList>
    </citation>
    <scope>NUCLEOTIDE SEQUENCE [LARGE SCALE GENOMIC DNA]</scope>
    <source>
        <strain evidence="3">CG17_big_fil_post_rev_8_21_14_2_50_48_46</strain>
    </source>
</reference>
<accession>A0A2M7G362</accession>
<dbReference type="Proteomes" id="UP000231019">
    <property type="component" value="Unassembled WGS sequence"/>
</dbReference>
<feature type="transmembrane region" description="Helical" evidence="1">
    <location>
        <begin position="12"/>
        <end position="34"/>
    </location>
</feature>
<dbReference type="InterPro" id="IPR036013">
    <property type="entry name" value="Band_7/SPFH_dom_sf"/>
</dbReference>
<keyword evidence="1" id="KW-0812">Transmembrane</keyword>
<dbReference type="Pfam" id="PF01145">
    <property type="entry name" value="Band_7"/>
    <property type="match status" value="1"/>
</dbReference>
<dbReference type="EMBL" id="PFFQ01000039">
    <property type="protein sequence ID" value="PIW16261.1"/>
    <property type="molecule type" value="Genomic_DNA"/>
</dbReference>
<keyword evidence="1" id="KW-0472">Membrane</keyword>
<dbReference type="PANTHER" id="PTHR43446:SF1">
    <property type="entry name" value="BAND 7 DOMAIN-CONTAINING PROTEIN"/>
    <property type="match status" value="1"/>
</dbReference>
<dbReference type="Gene3D" id="3.30.479.30">
    <property type="entry name" value="Band 7 domain"/>
    <property type="match status" value="1"/>
</dbReference>
<protein>
    <recommendedName>
        <fullName evidence="2">Band 7 domain-containing protein</fullName>
    </recommendedName>
</protein>
<evidence type="ECO:0000313" key="4">
    <source>
        <dbReference type="Proteomes" id="UP000231019"/>
    </source>
</evidence>